<gene>
    <name evidence="2" type="ORF">J2793_007163</name>
</gene>
<evidence type="ECO:0000256" key="1">
    <source>
        <dbReference type="SAM" id="MobiDB-lite"/>
    </source>
</evidence>
<protein>
    <submittedName>
        <fullName evidence="2">Uncharacterized protein</fullName>
    </submittedName>
</protein>
<dbReference type="AlphaFoldDB" id="A0AB73INU5"/>
<accession>A0AB73INU5</accession>
<evidence type="ECO:0000313" key="2">
    <source>
        <dbReference type="EMBL" id="MDP9651688.1"/>
    </source>
</evidence>
<proteinExistence type="predicted"/>
<comment type="caution">
    <text evidence="2">The sequence shown here is derived from an EMBL/GenBank/DDBJ whole genome shotgun (WGS) entry which is preliminary data.</text>
</comment>
<evidence type="ECO:0000313" key="3">
    <source>
        <dbReference type="Proteomes" id="UP001229486"/>
    </source>
</evidence>
<feature type="region of interest" description="Disordered" evidence="1">
    <location>
        <begin position="39"/>
        <end position="60"/>
    </location>
</feature>
<feature type="compositionally biased region" description="Basic and acidic residues" evidence="1">
    <location>
        <begin position="43"/>
        <end position="60"/>
    </location>
</feature>
<organism evidence="2 3">
    <name type="scientific">Paraburkholderia caledonica</name>
    <dbReference type="NCBI Taxonomy" id="134536"/>
    <lineage>
        <taxon>Bacteria</taxon>
        <taxon>Pseudomonadati</taxon>
        <taxon>Pseudomonadota</taxon>
        <taxon>Betaproteobacteria</taxon>
        <taxon>Burkholderiales</taxon>
        <taxon>Burkholderiaceae</taxon>
        <taxon>Paraburkholderia</taxon>
    </lineage>
</organism>
<sequence length="78" mass="8428">MNQGESMQCMFCGALGPNVCTGLVPTPGCKMPGLDARMAAHGTRPEPSDQDVARSGERTQKPTLRIVTGFKHPEEDKR</sequence>
<reference evidence="2" key="1">
    <citation type="submission" date="2023-07" db="EMBL/GenBank/DDBJ databases">
        <title>Sorghum-associated microbial communities from plants grown in Nebraska, USA.</title>
        <authorList>
            <person name="Schachtman D."/>
        </authorList>
    </citation>
    <scope>NUCLEOTIDE SEQUENCE</scope>
    <source>
        <strain evidence="2">DS1061</strain>
    </source>
</reference>
<name>A0AB73INU5_9BURK</name>
<dbReference type="EMBL" id="JAURTK010000027">
    <property type="protein sequence ID" value="MDP9651688.1"/>
    <property type="molecule type" value="Genomic_DNA"/>
</dbReference>
<dbReference type="Proteomes" id="UP001229486">
    <property type="component" value="Unassembled WGS sequence"/>
</dbReference>